<feature type="transmembrane region" description="Helical" evidence="1">
    <location>
        <begin position="12"/>
        <end position="35"/>
    </location>
</feature>
<dbReference type="RefSeq" id="WP_064008802.1">
    <property type="nucleotide sequence ID" value="NZ_LUUG01000073.1"/>
</dbReference>
<feature type="transmembrane region" description="Helical" evidence="1">
    <location>
        <begin position="218"/>
        <end position="237"/>
    </location>
</feature>
<organism evidence="2 3">
    <name type="scientific">Methylomonas methanica</name>
    <dbReference type="NCBI Taxonomy" id="421"/>
    <lineage>
        <taxon>Bacteria</taxon>
        <taxon>Pseudomonadati</taxon>
        <taxon>Pseudomonadota</taxon>
        <taxon>Gammaproteobacteria</taxon>
        <taxon>Methylococcales</taxon>
        <taxon>Methylococcaceae</taxon>
        <taxon>Methylomonas</taxon>
    </lineage>
</organism>
<keyword evidence="1" id="KW-0812">Transmembrane</keyword>
<dbReference type="EMBL" id="LUUG01000073">
    <property type="protein sequence ID" value="OAI04222.1"/>
    <property type="molecule type" value="Genomic_DNA"/>
</dbReference>
<dbReference type="PANTHER" id="PTHR34219:SF5">
    <property type="entry name" value="BLR4505 PROTEIN"/>
    <property type="match status" value="1"/>
</dbReference>
<accession>A0A177MEX8</accession>
<evidence type="ECO:0000256" key="1">
    <source>
        <dbReference type="SAM" id="Phobius"/>
    </source>
</evidence>
<name>A0A177MEX8_METMH</name>
<keyword evidence="1" id="KW-1133">Transmembrane helix</keyword>
<gene>
    <name evidence="2" type="ORF">A1332_14730</name>
</gene>
<dbReference type="OrthoDB" id="7238323at2"/>
<dbReference type="Proteomes" id="UP000078090">
    <property type="component" value="Unassembled WGS sequence"/>
</dbReference>
<proteinExistence type="predicted"/>
<comment type="caution">
    <text evidence="2">The sequence shown here is derived from an EMBL/GenBank/DDBJ whole genome shotgun (WGS) entry which is preliminary data.</text>
</comment>
<dbReference type="AlphaFoldDB" id="A0A177MEX8"/>
<keyword evidence="1" id="KW-0472">Membrane</keyword>
<feature type="transmembrane region" description="Helical" evidence="1">
    <location>
        <begin position="148"/>
        <end position="170"/>
    </location>
</feature>
<feature type="transmembrane region" description="Helical" evidence="1">
    <location>
        <begin position="371"/>
        <end position="394"/>
    </location>
</feature>
<evidence type="ECO:0000313" key="3">
    <source>
        <dbReference type="Proteomes" id="UP000078090"/>
    </source>
</evidence>
<dbReference type="InterPro" id="IPR005625">
    <property type="entry name" value="PepSY-ass_TM"/>
</dbReference>
<protein>
    <submittedName>
        <fullName evidence="2">Peptidase</fullName>
    </submittedName>
</protein>
<evidence type="ECO:0000313" key="2">
    <source>
        <dbReference type="EMBL" id="OAI04222.1"/>
    </source>
</evidence>
<dbReference type="Pfam" id="PF03929">
    <property type="entry name" value="PepSY_TM"/>
    <property type="match status" value="1"/>
</dbReference>
<dbReference type="PANTHER" id="PTHR34219">
    <property type="entry name" value="IRON-REGULATED INNER MEMBRANE PROTEIN-RELATED"/>
    <property type="match status" value="1"/>
</dbReference>
<reference evidence="3" key="1">
    <citation type="submission" date="2016-03" db="EMBL/GenBank/DDBJ databases">
        <authorList>
            <person name="Heylen K."/>
            <person name="De Vos P."/>
            <person name="Vekeman B."/>
        </authorList>
    </citation>
    <scope>NUCLEOTIDE SEQUENCE [LARGE SCALE GENOMIC DNA]</scope>
    <source>
        <strain evidence="3">R-45363</strain>
    </source>
</reference>
<sequence length="410" mass="45941">MKIRPFWVVVHRYAGLAMTVFLIIVGLTGSLLAFYSELEKLVSPQLFAPVSASARLSPPSLKARAELLVPQGNVVAIWLEHDAAHIDLEPLTNAANGKPYELGFTQLILNPYTGEELGRRTWGAISEGWINLMPFVYKLHYALALDEIGGWILGITALVWTLDCFVGFYLTLPVAKKTKIVAVDSESRSFWQRWLPAWKIKWRGSTFRVNFDLHRAGGLWLWAMLLVFAWSSVFMNLSDTVYAPVTRAVFTDYHEPWVDFPDLDNPLKHPPIAWADAYRIAANMMEQASGQQGFVIEAQQGFRYNPAKGFYVYTVRSSLDVEDKHGSTRLVIDAATGAQKLLLLPTGQYAGNTVTSWLAALHMADVFGMPYRIFVCVLGLAIVMLSVTGVVIWLKKRRARLHNAVLRAGI</sequence>